<comment type="similarity">
    <text evidence="1">Belongs to the universal ribosomal protein uL10 family.</text>
</comment>
<dbReference type="SUPFAM" id="SSF160369">
    <property type="entry name" value="Ribosomal protein L10-like"/>
    <property type="match status" value="1"/>
</dbReference>
<organism evidence="4 5">
    <name type="scientific">Trichinella nelsoni</name>
    <dbReference type="NCBI Taxonomy" id="6336"/>
    <lineage>
        <taxon>Eukaryota</taxon>
        <taxon>Metazoa</taxon>
        <taxon>Ecdysozoa</taxon>
        <taxon>Nematoda</taxon>
        <taxon>Enoplea</taxon>
        <taxon>Dorylaimia</taxon>
        <taxon>Trichinellida</taxon>
        <taxon>Trichinellidae</taxon>
        <taxon>Trichinella</taxon>
    </lineage>
</organism>
<dbReference type="InterPro" id="IPR047865">
    <property type="entry name" value="Ribosomal_uL10_bac_type"/>
</dbReference>
<dbReference type="STRING" id="6336.A0A0V0RSB1"/>
<proteinExistence type="inferred from homology"/>
<sequence length="279" mass="32281">LPRHFVRRIFDEIAKPVTEDPLVLLAKRKQCKLPEYEKQRQENLQKLSPIEAALANCIRQKLRRARLLAICHVFPAKGRRVHIDCMRLSHNGFQTKVYNNRVMQHIIKDTSLANLAPLFCSKNQILLSDHPEKLVNLTEELKSVQWLKLLACVVDGRILTSEEVDSFSNKTFQDFAMQSNATLLQGIHTTCSLLESAAMNVTNTLNELTTRKLTWKTLGRNSHYSVQFTTCTYSCFHRMMILSINVHRIVKELQKKNILFPVSPVESFFIMCRQSKWIS</sequence>
<dbReference type="Gene3D" id="3.30.70.1730">
    <property type="match status" value="1"/>
</dbReference>
<keyword evidence="4" id="KW-0687">Ribonucleoprotein</keyword>
<dbReference type="GO" id="GO:0005840">
    <property type="term" value="C:ribosome"/>
    <property type="evidence" value="ECO:0007669"/>
    <property type="project" value="UniProtKB-KW"/>
</dbReference>
<dbReference type="AlphaFoldDB" id="A0A0V0RSB1"/>
<keyword evidence="4" id="KW-0689">Ribosomal protein</keyword>
<accession>A0A0V0RSB1</accession>
<feature type="non-terminal residue" evidence="4">
    <location>
        <position position="1"/>
    </location>
</feature>
<reference evidence="4 5" key="1">
    <citation type="submission" date="2015-01" db="EMBL/GenBank/DDBJ databases">
        <title>Evolution of Trichinella species and genotypes.</title>
        <authorList>
            <person name="Korhonen P.K."/>
            <person name="Edoardo P."/>
            <person name="Giuseppe L.R."/>
            <person name="Gasser R.B."/>
        </authorList>
    </citation>
    <scope>NUCLEOTIDE SEQUENCE [LARGE SCALE GENOMIC DNA]</scope>
    <source>
        <strain evidence="4">ISS37</strain>
    </source>
</reference>
<name>A0A0V0RSB1_9BILA</name>
<dbReference type="OrthoDB" id="360689at2759"/>
<evidence type="ECO:0000256" key="3">
    <source>
        <dbReference type="ARBA" id="ARBA00035716"/>
    </source>
</evidence>
<dbReference type="PANTHER" id="PTHR11560">
    <property type="entry name" value="39S RIBOSOMAL PROTEIN L10, MITOCHONDRIAL"/>
    <property type="match status" value="1"/>
</dbReference>
<protein>
    <recommendedName>
        <fullName evidence="2">Large ribosomal subunit protein uL10m</fullName>
    </recommendedName>
    <alternativeName>
        <fullName evidence="3">39S ribosomal protein L10, mitochondrial</fullName>
    </alternativeName>
</protein>
<evidence type="ECO:0000256" key="2">
    <source>
        <dbReference type="ARBA" id="ARBA00035707"/>
    </source>
</evidence>
<feature type="non-terminal residue" evidence="4">
    <location>
        <position position="279"/>
    </location>
</feature>
<evidence type="ECO:0000313" key="5">
    <source>
        <dbReference type="Proteomes" id="UP000054630"/>
    </source>
</evidence>
<evidence type="ECO:0000256" key="1">
    <source>
        <dbReference type="ARBA" id="ARBA00008889"/>
    </source>
</evidence>
<dbReference type="Proteomes" id="UP000054630">
    <property type="component" value="Unassembled WGS sequence"/>
</dbReference>
<dbReference type="EMBL" id="JYDL01000090">
    <property type="protein sequence ID" value="KRX17272.1"/>
    <property type="molecule type" value="Genomic_DNA"/>
</dbReference>
<gene>
    <name evidence="4" type="primary">MRPL10</name>
    <name evidence="4" type="ORF">T07_1049</name>
</gene>
<evidence type="ECO:0000313" key="4">
    <source>
        <dbReference type="EMBL" id="KRX17272.1"/>
    </source>
</evidence>
<keyword evidence="5" id="KW-1185">Reference proteome</keyword>
<comment type="caution">
    <text evidence="4">The sequence shown here is derived from an EMBL/GenBank/DDBJ whole genome shotgun (WGS) entry which is preliminary data.</text>
</comment>
<dbReference type="InterPro" id="IPR043141">
    <property type="entry name" value="Ribosomal_uL10-like_sf"/>
</dbReference>